<dbReference type="CDD" id="cd06225">
    <property type="entry name" value="HAMP"/>
    <property type="match status" value="1"/>
</dbReference>
<evidence type="ECO:0000256" key="9">
    <source>
        <dbReference type="SAM" id="Phobius"/>
    </source>
</evidence>
<dbReference type="SUPFAM" id="SSF55874">
    <property type="entry name" value="ATPase domain of HSP90 chaperone/DNA topoisomerase II/histidine kinase"/>
    <property type="match status" value="1"/>
</dbReference>
<dbReference type="InterPro" id="IPR003660">
    <property type="entry name" value="HAMP_dom"/>
</dbReference>
<keyword evidence="4" id="KW-0808">Transferase</keyword>
<evidence type="ECO:0000259" key="11">
    <source>
        <dbReference type="PROSITE" id="PS50885"/>
    </source>
</evidence>
<dbReference type="PROSITE" id="PS50109">
    <property type="entry name" value="HIS_KIN"/>
    <property type="match status" value="1"/>
</dbReference>
<sequence>MGDRQVPLLSTVRESLWLRLAVALTLLILLIGIVGGAVTLAVTDTIRDDVDGDFRLQAEAEAGEIREWYDGNSRFVRSISDSQLFEEGGDSEITAFLNREVDNAPSVRTIHYVDIADRTIRSSTNGARVGTGVNASLAVNDRTFTDYDDTALVGPFGAPDGATVVAFLSPVRTSPEHLLVTIVEVEEFDERFRQPIAGGFTQVIDPANDIVFSGATGSTSPTERQLSRLREGVGGETGIRQLGLSGDERYVAAVTPVDVGDANWLLVKYAPTDNAYSLARTIRTGLLAFVFVALVGVLGIGWRFGRGTVREVTALSAAARRVTDGEYDVEFPSDRSDELGRLGTSLAEMRDALADRISELESTKAAVDEANAELDTQRTMISVLNRVLRHNLRNAGHVIRARAELLASTEPTERREHTDQIIETVEELLDQASKAREIESLASENRKTGPVDLVPFVERAIAEATGAATVERSTPEEAYVRGHPALETAVLNLVENAIEHTDAETPTVAISITVGADRTTLSIADDGPGIPEAEASVIEEAAVEGPLEHSSGLGLWTTNWIVEHVGGTLTFEESRLGGTEALLAFERVPSPSETDESDSTDS</sequence>
<evidence type="ECO:0000256" key="5">
    <source>
        <dbReference type="ARBA" id="ARBA00022741"/>
    </source>
</evidence>
<dbReference type="GO" id="GO:0007165">
    <property type="term" value="P:signal transduction"/>
    <property type="evidence" value="ECO:0007669"/>
    <property type="project" value="UniProtKB-KW"/>
</dbReference>
<reference evidence="12 13" key="1">
    <citation type="journal article" date="2019" name="Nat. Commun.">
        <title>A new type of DNA phosphorothioation-based antiviral system in archaea.</title>
        <authorList>
            <person name="Xiong L."/>
            <person name="Liu S."/>
            <person name="Chen S."/>
            <person name="Xiao Y."/>
            <person name="Zhu B."/>
            <person name="Gao Y."/>
            <person name="Zhang Y."/>
            <person name="Chen B."/>
            <person name="Luo J."/>
            <person name="Deng Z."/>
            <person name="Chen X."/>
            <person name="Wang L."/>
            <person name="Chen S."/>
        </authorList>
    </citation>
    <scope>NUCLEOTIDE SEQUENCE [LARGE SCALE GENOMIC DNA]</scope>
    <source>
        <strain evidence="12 13">CBA1105</strain>
    </source>
</reference>
<dbReference type="PANTHER" id="PTHR44936:SF10">
    <property type="entry name" value="SENSOR PROTEIN RSTB"/>
    <property type="match status" value="1"/>
</dbReference>
<dbReference type="KEGG" id="hsn:DV733_11755"/>
<dbReference type="SMART" id="SM00387">
    <property type="entry name" value="HATPase_c"/>
    <property type="match status" value="1"/>
</dbReference>
<evidence type="ECO:0000256" key="2">
    <source>
        <dbReference type="ARBA" id="ARBA00012438"/>
    </source>
</evidence>
<evidence type="ECO:0000313" key="13">
    <source>
        <dbReference type="Proteomes" id="UP000296706"/>
    </source>
</evidence>
<dbReference type="InterPro" id="IPR003594">
    <property type="entry name" value="HATPase_dom"/>
</dbReference>
<keyword evidence="8" id="KW-0807">Transducer</keyword>
<accession>A0A4D6HE53</accession>
<dbReference type="GO" id="GO:0016020">
    <property type="term" value="C:membrane"/>
    <property type="evidence" value="ECO:0007669"/>
    <property type="project" value="InterPro"/>
</dbReference>
<evidence type="ECO:0000256" key="1">
    <source>
        <dbReference type="ARBA" id="ARBA00000085"/>
    </source>
</evidence>
<gene>
    <name evidence="12" type="ORF">DV733_11755</name>
</gene>
<evidence type="ECO:0000256" key="8">
    <source>
        <dbReference type="ARBA" id="ARBA00023224"/>
    </source>
</evidence>
<dbReference type="Gene3D" id="3.30.565.10">
    <property type="entry name" value="Histidine kinase-like ATPase, C-terminal domain"/>
    <property type="match status" value="1"/>
</dbReference>
<dbReference type="EMBL" id="CP031310">
    <property type="protein sequence ID" value="QCC51865.1"/>
    <property type="molecule type" value="Genomic_DNA"/>
</dbReference>
<dbReference type="RefSeq" id="WP_049994525.1">
    <property type="nucleotide sequence ID" value="NZ_CP031310.1"/>
</dbReference>
<dbReference type="GO" id="GO:0005524">
    <property type="term" value="F:ATP binding"/>
    <property type="evidence" value="ECO:0007669"/>
    <property type="project" value="UniProtKB-KW"/>
</dbReference>
<dbReference type="EC" id="2.7.13.3" evidence="2"/>
<keyword evidence="7" id="KW-0067">ATP-binding</keyword>
<proteinExistence type="predicted"/>
<name>A0A4D6HE53_9EURY</name>
<keyword evidence="6 12" id="KW-0418">Kinase</keyword>
<keyword evidence="5" id="KW-0547">Nucleotide-binding</keyword>
<evidence type="ECO:0000256" key="6">
    <source>
        <dbReference type="ARBA" id="ARBA00022777"/>
    </source>
</evidence>
<keyword evidence="9" id="KW-0812">Transmembrane</keyword>
<dbReference type="InterPro" id="IPR050980">
    <property type="entry name" value="2C_sensor_his_kinase"/>
</dbReference>
<dbReference type="PROSITE" id="PS50885">
    <property type="entry name" value="HAMP"/>
    <property type="match status" value="1"/>
</dbReference>
<feature type="transmembrane region" description="Helical" evidence="9">
    <location>
        <begin position="286"/>
        <end position="305"/>
    </location>
</feature>
<dbReference type="AlphaFoldDB" id="A0A4D6HE53"/>
<dbReference type="InterPro" id="IPR036890">
    <property type="entry name" value="HATPase_C_sf"/>
</dbReference>
<evidence type="ECO:0000256" key="4">
    <source>
        <dbReference type="ARBA" id="ARBA00022679"/>
    </source>
</evidence>
<comment type="catalytic activity">
    <reaction evidence="1">
        <text>ATP + protein L-histidine = ADP + protein N-phospho-L-histidine.</text>
        <dbReference type="EC" id="2.7.13.3"/>
    </reaction>
</comment>
<dbReference type="Pfam" id="PF02518">
    <property type="entry name" value="HATPase_c"/>
    <property type="match status" value="1"/>
</dbReference>
<feature type="domain" description="Histidine kinase" evidence="10">
    <location>
        <begin position="387"/>
        <end position="589"/>
    </location>
</feature>
<dbReference type="Pfam" id="PF00672">
    <property type="entry name" value="HAMP"/>
    <property type="match status" value="1"/>
</dbReference>
<evidence type="ECO:0000313" key="12">
    <source>
        <dbReference type="EMBL" id="QCC51865.1"/>
    </source>
</evidence>
<dbReference type="PANTHER" id="PTHR44936">
    <property type="entry name" value="SENSOR PROTEIN CREC"/>
    <property type="match status" value="1"/>
</dbReference>
<evidence type="ECO:0000256" key="7">
    <source>
        <dbReference type="ARBA" id="ARBA00022840"/>
    </source>
</evidence>
<dbReference type="GeneID" id="39848547"/>
<feature type="domain" description="HAMP" evidence="11">
    <location>
        <begin position="306"/>
        <end position="358"/>
    </location>
</feature>
<evidence type="ECO:0000259" key="10">
    <source>
        <dbReference type="PROSITE" id="PS50109"/>
    </source>
</evidence>
<keyword evidence="9" id="KW-0472">Membrane</keyword>
<dbReference type="GO" id="GO:0004673">
    <property type="term" value="F:protein histidine kinase activity"/>
    <property type="evidence" value="ECO:0007669"/>
    <property type="project" value="UniProtKB-EC"/>
</dbReference>
<feature type="transmembrane region" description="Helical" evidence="9">
    <location>
        <begin position="20"/>
        <end position="42"/>
    </location>
</feature>
<organism evidence="12 13">
    <name type="scientific">Halapricum salinum</name>
    <dbReference type="NCBI Taxonomy" id="1457250"/>
    <lineage>
        <taxon>Archaea</taxon>
        <taxon>Methanobacteriati</taxon>
        <taxon>Methanobacteriota</taxon>
        <taxon>Stenosarchaea group</taxon>
        <taxon>Halobacteria</taxon>
        <taxon>Halobacteriales</taxon>
        <taxon>Haloarculaceae</taxon>
        <taxon>Halapricum</taxon>
    </lineage>
</organism>
<dbReference type="SMART" id="SM00304">
    <property type="entry name" value="HAMP"/>
    <property type="match status" value="1"/>
</dbReference>
<keyword evidence="9" id="KW-1133">Transmembrane helix</keyword>
<evidence type="ECO:0000256" key="3">
    <source>
        <dbReference type="ARBA" id="ARBA00022553"/>
    </source>
</evidence>
<dbReference type="Proteomes" id="UP000296706">
    <property type="component" value="Chromosome"/>
</dbReference>
<keyword evidence="3" id="KW-0597">Phosphoprotein</keyword>
<protein>
    <recommendedName>
        <fullName evidence="2">histidine kinase</fullName>
        <ecNumber evidence="2">2.7.13.3</ecNumber>
    </recommendedName>
</protein>
<dbReference type="CDD" id="cd00075">
    <property type="entry name" value="HATPase"/>
    <property type="match status" value="1"/>
</dbReference>
<dbReference type="InterPro" id="IPR005467">
    <property type="entry name" value="His_kinase_dom"/>
</dbReference>
<dbReference type="Gene3D" id="6.10.340.10">
    <property type="match status" value="1"/>
</dbReference>
<keyword evidence="13" id="KW-1185">Reference proteome</keyword>
<dbReference type="SUPFAM" id="SSF158472">
    <property type="entry name" value="HAMP domain-like"/>
    <property type="match status" value="1"/>
</dbReference>
<dbReference type="STRING" id="1457250.GCA_000755225_00537"/>
<dbReference type="OrthoDB" id="230688at2157"/>
<dbReference type="SUPFAM" id="SSF58104">
    <property type="entry name" value="Methyl-accepting chemotaxis protein (MCP) signaling domain"/>
    <property type="match status" value="1"/>
</dbReference>